<organism evidence="3 4">
    <name type="scientific">Paraburkholderia fynbosensis</name>
    <dbReference type="NCBI Taxonomy" id="1200993"/>
    <lineage>
        <taxon>Bacteria</taxon>
        <taxon>Pseudomonadati</taxon>
        <taxon>Pseudomonadota</taxon>
        <taxon>Betaproteobacteria</taxon>
        <taxon>Burkholderiales</taxon>
        <taxon>Burkholderiaceae</taxon>
        <taxon>Paraburkholderia</taxon>
    </lineage>
</organism>
<feature type="signal peptide" evidence="2">
    <location>
        <begin position="1"/>
        <end position="21"/>
    </location>
</feature>
<accession>A0A6J5GVP3</accession>
<proteinExistence type="predicted"/>
<dbReference type="Proteomes" id="UP000494252">
    <property type="component" value="Unassembled WGS sequence"/>
</dbReference>
<keyword evidence="2" id="KW-0732">Signal</keyword>
<name>A0A6J5GVP3_9BURK</name>
<keyword evidence="4" id="KW-1185">Reference proteome</keyword>
<feature type="region of interest" description="Disordered" evidence="1">
    <location>
        <begin position="157"/>
        <end position="200"/>
    </location>
</feature>
<feature type="compositionally biased region" description="Low complexity" evidence="1">
    <location>
        <begin position="159"/>
        <end position="190"/>
    </location>
</feature>
<gene>
    <name evidence="3" type="ORF">LMG27177_06419</name>
</gene>
<sequence>MSIRAVTAALAVWCVSGAAMAAGYTETWNPPEASRHAAKPAKKNGAVAKFKAGSRVDAKAGSKHAVSAAGHKAPRVASAGGSAAGTAAHGGAKKVAAKGKGCAKVSAACKSGTKAVVTAQAKKPHASLAQRQAKSHQDKIVHANMVQSGAARAHSVKIAAKPAASHMNAPAASANVSGAAPDTATNPATASSGSLPPILR</sequence>
<evidence type="ECO:0000256" key="1">
    <source>
        <dbReference type="SAM" id="MobiDB-lite"/>
    </source>
</evidence>
<dbReference type="AlphaFoldDB" id="A0A6J5GVP3"/>
<evidence type="ECO:0000313" key="3">
    <source>
        <dbReference type="EMBL" id="CAB3807820.1"/>
    </source>
</evidence>
<protein>
    <recommendedName>
        <fullName evidence="5">Acid shock protein</fullName>
    </recommendedName>
</protein>
<feature type="chain" id="PRO_5027090986" description="Acid shock protein" evidence="2">
    <location>
        <begin position="22"/>
        <end position="200"/>
    </location>
</feature>
<evidence type="ECO:0000313" key="4">
    <source>
        <dbReference type="Proteomes" id="UP000494252"/>
    </source>
</evidence>
<reference evidence="3 4" key="1">
    <citation type="submission" date="2020-04" db="EMBL/GenBank/DDBJ databases">
        <authorList>
            <person name="De Canck E."/>
        </authorList>
    </citation>
    <scope>NUCLEOTIDE SEQUENCE [LARGE SCALE GENOMIC DNA]</scope>
    <source>
        <strain evidence="3 4">LMG 27177</strain>
    </source>
</reference>
<dbReference type="EMBL" id="CADIKI010000025">
    <property type="protein sequence ID" value="CAB3807820.1"/>
    <property type="molecule type" value="Genomic_DNA"/>
</dbReference>
<evidence type="ECO:0000256" key="2">
    <source>
        <dbReference type="SAM" id="SignalP"/>
    </source>
</evidence>
<evidence type="ECO:0008006" key="5">
    <source>
        <dbReference type="Google" id="ProtNLM"/>
    </source>
</evidence>